<dbReference type="InterPro" id="IPR002893">
    <property type="entry name" value="Znf_MYND"/>
</dbReference>
<evidence type="ECO:0000256" key="3">
    <source>
        <dbReference type="ARBA" id="ARBA00022833"/>
    </source>
</evidence>
<feature type="domain" description="MYND-type" evidence="5">
    <location>
        <begin position="40"/>
        <end position="82"/>
    </location>
</feature>
<accession>A0ABQ0L9U2</accession>
<keyword evidence="3" id="KW-0862">Zinc</keyword>
<sequence>MAAPQTPAGGSRRECPPGVDPNAPDSADWIDLHSGPLSICSHCGRLRSAHHALKICGGCTRFAYCDKQCQRSHWVIEHSMDCRSDCVALRSPAIDPHTILLLTWRGIYQPSLMTFALFKASLERQDEDFLEKHMYVPNMPMPTSVFLTEDRFMLVLKKKDGEITRRNLKKAFQVVQDGFVHERDLAEFYEMESLDDHWLGSLPKGHTRIRFMLVMQFGPEPEDQRVSVFDADYTNLMGPLWRYNVQSKPLTVPLVFAYREYFRYSIEEDTLHLRLLIFIRLLVECKVVAKITNTLLNKMSPKLRAIGQVDPRTGAYSAMEIEQVAREVLRRSRARKEKVKALHSAIAQQAGCVLLEWPKVKSKKPFEELLASIIPHSYKRL</sequence>
<gene>
    <name evidence="6" type="ORF">MCHLO_05356</name>
</gene>
<protein>
    <recommendedName>
        <fullName evidence="5">MYND-type domain-containing protein</fullName>
    </recommendedName>
</protein>
<name>A0ABQ0L9U2_MYCCL</name>
<evidence type="ECO:0000313" key="6">
    <source>
        <dbReference type="EMBL" id="GAT47915.1"/>
    </source>
</evidence>
<keyword evidence="1" id="KW-0479">Metal-binding</keyword>
<evidence type="ECO:0000256" key="2">
    <source>
        <dbReference type="ARBA" id="ARBA00022771"/>
    </source>
</evidence>
<evidence type="ECO:0000256" key="4">
    <source>
        <dbReference type="PROSITE-ProRule" id="PRU00134"/>
    </source>
</evidence>
<dbReference type="Pfam" id="PF01753">
    <property type="entry name" value="zf-MYND"/>
    <property type="match status" value="1"/>
</dbReference>
<dbReference type="PROSITE" id="PS50865">
    <property type="entry name" value="ZF_MYND_2"/>
    <property type="match status" value="1"/>
</dbReference>
<keyword evidence="2 4" id="KW-0863">Zinc-finger</keyword>
<evidence type="ECO:0000313" key="7">
    <source>
        <dbReference type="Proteomes" id="UP000815677"/>
    </source>
</evidence>
<proteinExistence type="predicted"/>
<dbReference type="Proteomes" id="UP000815677">
    <property type="component" value="Unassembled WGS sequence"/>
</dbReference>
<dbReference type="SUPFAM" id="SSF144232">
    <property type="entry name" value="HIT/MYND zinc finger-like"/>
    <property type="match status" value="1"/>
</dbReference>
<dbReference type="Gene3D" id="6.10.140.2220">
    <property type="match status" value="1"/>
</dbReference>
<reference evidence="6" key="1">
    <citation type="submission" date="2014-09" db="EMBL/GenBank/DDBJ databases">
        <title>Genome sequence of the luminous mushroom Mycena chlorophos for searching fungal bioluminescence genes.</title>
        <authorList>
            <person name="Tanaka Y."/>
            <person name="Kasuga D."/>
            <person name="Oba Y."/>
            <person name="Hase S."/>
            <person name="Sato K."/>
            <person name="Oba Y."/>
            <person name="Sakakibara Y."/>
        </authorList>
    </citation>
    <scope>NUCLEOTIDE SEQUENCE</scope>
</reference>
<evidence type="ECO:0000259" key="5">
    <source>
        <dbReference type="PROSITE" id="PS50865"/>
    </source>
</evidence>
<dbReference type="EMBL" id="DF844078">
    <property type="protein sequence ID" value="GAT47915.1"/>
    <property type="molecule type" value="Genomic_DNA"/>
</dbReference>
<keyword evidence="7" id="KW-1185">Reference proteome</keyword>
<evidence type="ECO:0000256" key="1">
    <source>
        <dbReference type="ARBA" id="ARBA00022723"/>
    </source>
</evidence>
<dbReference type="PROSITE" id="PS01360">
    <property type="entry name" value="ZF_MYND_1"/>
    <property type="match status" value="1"/>
</dbReference>
<organism evidence="6 7">
    <name type="scientific">Mycena chlorophos</name>
    <name type="common">Agaric fungus</name>
    <name type="synonym">Agaricus chlorophos</name>
    <dbReference type="NCBI Taxonomy" id="658473"/>
    <lineage>
        <taxon>Eukaryota</taxon>
        <taxon>Fungi</taxon>
        <taxon>Dikarya</taxon>
        <taxon>Basidiomycota</taxon>
        <taxon>Agaricomycotina</taxon>
        <taxon>Agaricomycetes</taxon>
        <taxon>Agaricomycetidae</taxon>
        <taxon>Agaricales</taxon>
        <taxon>Marasmiineae</taxon>
        <taxon>Mycenaceae</taxon>
        <taxon>Mycena</taxon>
    </lineage>
</organism>